<dbReference type="PaxDb" id="768679-TTX_0191"/>
<dbReference type="GO" id="GO:0006535">
    <property type="term" value="P:cysteine biosynthetic process from serine"/>
    <property type="evidence" value="ECO:0007669"/>
    <property type="project" value="InterPro"/>
</dbReference>
<protein>
    <submittedName>
        <fullName evidence="3">Cysteine synthase</fullName>
        <ecNumber evidence="3">2.5.1.47</ecNumber>
    </submittedName>
</protein>
<dbReference type="Pfam" id="PF00291">
    <property type="entry name" value="PALP"/>
    <property type="match status" value="1"/>
</dbReference>
<reference evidence="3 4" key="1">
    <citation type="journal article" date="2011" name="PLoS ONE">
        <title>The complete genome sequence of Thermoproteus tenax: a physiologically versatile member of the Crenarchaeota.</title>
        <authorList>
            <person name="Siebers B."/>
            <person name="Zaparty M."/>
            <person name="Raddatz G."/>
            <person name="Tjaden B."/>
            <person name="Albers S.V."/>
            <person name="Bell S.D."/>
            <person name="Blombach F."/>
            <person name="Kletzin A."/>
            <person name="Kyrpides N."/>
            <person name="Lanz C."/>
            <person name="Plagens A."/>
            <person name="Rampp M."/>
            <person name="Rosinus A."/>
            <person name="von Jan M."/>
            <person name="Makarova K.S."/>
            <person name="Klenk H.P."/>
            <person name="Schuster S.C."/>
            <person name="Hensel R."/>
        </authorList>
    </citation>
    <scope>NUCLEOTIDE SEQUENCE [LARGE SCALE GENOMIC DNA]</scope>
    <source>
        <strain evidence="4">ATCC 35583 / DSM 2078 / JCM 9277 / NBRC 100435 / Kra 1</strain>
    </source>
</reference>
<dbReference type="OrthoDB" id="10138at2157"/>
<dbReference type="PANTHER" id="PTHR10314">
    <property type="entry name" value="CYSTATHIONINE BETA-SYNTHASE"/>
    <property type="match status" value="1"/>
</dbReference>
<dbReference type="KEGG" id="ttn:TTX_0191"/>
<dbReference type="EMBL" id="FN869859">
    <property type="protein sequence ID" value="CCC80869.1"/>
    <property type="molecule type" value="Genomic_DNA"/>
</dbReference>
<evidence type="ECO:0000313" key="4">
    <source>
        <dbReference type="Proteomes" id="UP000002654"/>
    </source>
</evidence>
<dbReference type="PROSITE" id="PS00901">
    <property type="entry name" value="CYS_SYNTHASE"/>
    <property type="match status" value="1"/>
</dbReference>
<evidence type="ECO:0000256" key="1">
    <source>
        <dbReference type="ARBA" id="ARBA00001933"/>
    </source>
</evidence>
<keyword evidence="3" id="KW-0808">Transferase</keyword>
<dbReference type="Proteomes" id="UP000002654">
    <property type="component" value="Chromosome"/>
</dbReference>
<dbReference type="InterPro" id="IPR001926">
    <property type="entry name" value="TrpB-like_PALP"/>
</dbReference>
<sequence length="331" mass="37243">MHECLEAVAELLRKGRVVADDKSAPCLSLVFLRKVSSGETLELSELYPAVDPYRVFESPLELLLKGGPTPLLKVGERPKEAWAKLEWYNPFSRSIKDRTTYALLRSVNGDRLVEVSSGNVALALSAMGLLMGKRVKVYVPTAGRYVEPFLEIYGVEHEVLDVTMTVEALEHIRSDVAKGAVHTNQFENDANFFAHIRTAAELDWQLQRRGRRPDFIVAGVGTSGHSAALGFYFSVRYKSKLVAVQPKDWIPGLRRVETGVKWLKWVDAEVVDVSFEEAMKGVRALARKFGILAGISSGAVYYEYLRRSEEGVYAMVFPDDLFKYYEVLRSR</sequence>
<gene>
    <name evidence="3" type="primary">cysM</name>
    <name evidence="3" type="ordered locus">TTX_0191</name>
</gene>
<dbReference type="HOGENOM" id="CLU_021018_1_0_2"/>
<feature type="domain" description="Tryptophan synthase beta chain-like PALP" evidence="2">
    <location>
        <begin position="64"/>
        <end position="307"/>
    </location>
</feature>
<dbReference type="STRING" id="768679.TTX_0191"/>
<dbReference type="EC" id="2.5.1.47" evidence="3"/>
<dbReference type="Gene3D" id="3.40.50.1100">
    <property type="match status" value="2"/>
</dbReference>
<keyword evidence="4" id="KW-1185">Reference proteome</keyword>
<name>G4RMS5_THETK</name>
<dbReference type="SUPFAM" id="SSF53686">
    <property type="entry name" value="Tryptophan synthase beta subunit-like PLP-dependent enzymes"/>
    <property type="match status" value="1"/>
</dbReference>
<evidence type="ECO:0000313" key="3">
    <source>
        <dbReference type="EMBL" id="CCC80869.1"/>
    </source>
</evidence>
<dbReference type="InterPro" id="IPR050214">
    <property type="entry name" value="Cys_Synth/Cystath_Beta-Synth"/>
</dbReference>
<dbReference type="AlphaFoldDB" id="G4RMS5"/>
<dbReference type="InterPro" id="IPR036052">
    <property type="entry name" value="TrpB-like_PALP_sf"/>
</dbReference>
<accession>G4RMS5</accession>
<dbReference type="GO" id="GO:0004124">
    <property type="term" value="F:cysteine synthase activity"/>
    <property type="evidence" value="ECO:0007669"/>
    <property type="project" value="UniProtKB-EC"/>
</dbReference>
<proteinExistence type="predicted"/>
<dbReference type="eggNOG" id="arCOG01430">
    <property type="taxonomic scope" value="Archaea"/>
</dbReference>
<dbReference type="RefSeq" id="WP_014126126.1">
    <property type="nucleotide sequence ID" value="NC_016070.1"/>
</dbReference>
<dbReference type="InterPro" id="IPR001216">
    <property type="entry name" value="P-phosphate_BS"/>
</dbReference>
<comment type="cofactor">
    <cofactor evidence="1">
        <name>pyridoxal 5'-phosphate</name>
        <dbReference type="ChEBI" id="CHEBI:597326"/>
    </cofactor>
</comment>
<organism evidence="3 4">
    <name type="scientific">Thermoproteus tenax (strain ATCC 35583 / DSM 2078 / JCM 9277 / NBRC 100435 / Kra 1)</name>
    <dbReference type="NCBI Taxonomy" id="768679"/>
    <lineage>
        <taxon>Archaea</taxon>
        <taxon>Thermoproteota</taxon>
        <taxon>Thermoprotei</taxon>
        <taxon>Thermoproteales</taxon>
        <taxon>Thermoproteaceae</taxon>
        <taxon>Thermoproteus</taxon>
    </lineage>
</organism>
<dbReference type="GeneID" id="11263202"/>
<dbReference type="PATRIC" id="fig|768679.9.peg.199"/>
<evidence type="ECO:0000259" key="2">
    <source>
        <dbReference type="Pfam" id="PF00291"/>
    </source>
</evidence>